<feature type="region of interest" description="Disordered" evidence="15">
    <location>
        <begin position="1"/>
        <end position="28"/>
    </location>
</feature>
<keyword evidence="10" id="KW-0206">Cytoskeleton</keyword>
<gene>
    <name evidence="19" type="primary">ccdc135</name>
</gene>
<protein>
    <recommendedName>
        <fullName evidence="3">Dynein regulatory complex subunit 7</fullName>
    </recommendedName>
    <alternativeName>
        <fullName evidence="12">Coiled-coil domain-containing protein 135</fullName>
    </alternativeName>
    <alternativeName>
        <fullName evidence="13">Coiled-coil domain-containing protein lobo homolog</fullName>
    </alternativeName>
</protein>
<dbReference type="GO" id="GO:0030317">
    <property type="term" value="P:flagellated sperm motility"/>
    <property type="evidence" value="ECO:0007669"/>
    <property type="project" value="TreeGrafter"/>
</dbReference>
<evidence type="ECO:0000256" key="7">
    <source>
        <dbReference type="ARBA" id="ARBA00022871"/>
    </source>
</evidence>
<accession>A0A8C5F3Y9</accession>
<keyword evidence="11" id="KW-0966">Cell projection</keyword>
<evidence type="ECO:0000256" key="3">
    <source>
        <dbReference type="ARBA" id="ARBA00021303"/>
    </source>
</evidence>
<evidence type="ECO:0000256" key="8">
    <source>
        <dbReference type="ARBA" id="ARBA00023054"/>
    </source>
</evidence>
<evidence type="ECO:0000256" key="5">
    <source>
        <dbReference type="ARBA" id="ARBA00022782"/>
    </source>
</evidence>
<feature type="domain" description="CEP76/DRC7 peptidase-like" evidence="16">
    <location>
        <begin position="283"/>
        <end position="354"/>
    </location>
</feature>
<feature type="coiled-coil region" evidence="14">
    <location>
        <begin position="239"/>
        <end position="268"/>
    </location>
</feature>
<comment type="similarity">
    <text evidence="2">Belongs to the DRC7 family.</text>
</comment>
<dbReference type="OMA" id="CRDDYIT"/>
<keyword evidence="6" id="KW-0282">Flagellum</keyword>
<dbReference type="PANTHER" id="PTHR35249">
    <property type="entry name" value="DYNEIN REGULATORY COMPLEX SUBUNIT 7"/>
    <property type="match status" value="1"/>
</dbReference>
<evidence type="ECO:0000256" key="4">
    <source>
        <dbReference type="ARBA" id="ARBA00022490"/>
    </source>
</evidence>
<dbReference type="InterPro" id="IPR033551">
    <property type="entry name" value="DRC7/lobo"/>
</dbReference>
<organism evidence="19 20">
    <name type="scientific">Gadus morhua</name>
    <name type="common">Atlantic cod</name>
    <dbReference type="NCBI Taxonomy" id="8049"/>
    <lineage>
        <taxon>Eukaryota</taxon>
        <taxon>Metazoa</taxon>
        <taxon>Chordata</taxon>
        <taxon>Craniata</taxon>
        <taxon>Vertebrata</taxon>
        <taxon>Euteleostomi</taxon>
        <taxon>Actinopterygii</taxon>
        <taxon>Neopterygii</taxon>
        <taxon>Teleostei</taxon>
        <taxon>Neoteleostei</taxon>
        <taxon>Acanthomorphata</taxon>
        <taxon>Zeiogadaria</taxon>
        <taxon>Gadariae</taxon>
        <taxon>Gadiformes</taxon>
        <taxon>Gadoidei</taxon>
        <taxon>Gadidae</taxon>
        <taxon>Gadus</taxon>
    </lineage>
</organism>
<dbReference type="Pfam" id="PF24667">
    <property type="entry name" value="MORN_DRC7"/>
    <property type="match status" value="1"/>
</dbReference>
<keyword evidence="9" id="KW-0969">Cilium</keyword>
<dbReference type="InterPro" id="IPR056292">
    <property type="entry name" value="DRC7_C"/>
</dbReference>
<evidence type="ECO:0000256" key="9">
    <source>
        <dbReference type="ARBA" id="ARBA00023069"/>
    </source>
</evidence>
<feature type="domain" description="Dynein regulatory complex subunit 7 C-terminal" evidence="18">
    <location>
        <begin position="729"/>
        <end position="836"/>
    </location>
</feature>
<dbReference type="GO" id="GO:0031514">
    <property type="term" value="C:motile cilium"/>
    <property type="evidence" value="ECO:0007669"/>
    <property type="project" value="TreeGrafter"/>
</dbReference>
<dbReference type="InterPro" id="IPR056290">
    <property type="entry name" value="CEPT76/DRC7_peptidase-like_dom"/>
</dbReference>
<evidence type="ECO:0000256" key="2">
    <source>
        <dbReference type="ARBA" id="ARBA00010738"/>
    </source>
</evidence>
<feature type="domain" description="Dynein regulatory complex subunit 7 MORN" evidence="17">
    <location>
        <begin position="403"/>
        <end position="682"/>
    </location>
</feature>
<feature type="coiled-coil region" evidence="14">
    <location>
        <begin position="656"/>
        <end position="712"/>
    </location>
</feature>
<evidence type="ECO:0000256" key="12">
    <source>
        <dbReference type="ARBA" id="ARBA00031627"/>
    </source>
</evidence>
<keyword evidence="5" id="KW-0221">Differentiation</keyword>
<feature type="compositionally biased region" description="Basic and acidic residues" evidence="15">
    <location>
        <begin position="7"/>
        <end position="23"/>
    </location>
</feature>
<dbReference type="InterPro" id="IPR056291">
    <property type="entry name" value="MORN_DRC7"/>
</dbReference>
<dbReference type="PANTHER" id="PTHR35249:SF2">
    <property type="entry name" value="DYNEIN REGULATORY COMPLEX SUBUNIT 7"/>
    <property type="match status" value="1"/>
</dbReference>
<dbReference type="Pfam" id="PF24656">
    <property type="entry name" value="CEPT76_peptidase"/>
    <property type="match status" value="1"/>
</dbReference>
<dbReference type="GO" id="GO:0030154">
    <property type="term" value="P:cell differentiation"/>
    <property type="evidence" value="ECO:0007669"/>
    <property type="project" value="UniProtKB-KW"/>
</dbReference>
<dbReference type="GeneTree" id="ENSGT00390000004913"/>
<evidence type="ECO:0000313" key="20">
    <source>
        <dbReference type="Proteomes" id="UP000694546"/>
    </source>
</evidence>
<evidence type="ECO:0000256" key="11">
    <source>
        <dbReference type="ARBA" id="ARBA00023273"/>
    </source>
</evidence>
<name>A0A8C5F3Y9_GADMO</name>
<sequence length="836" mass="97040">METLLELEEKEHEGGGIEQKELSPQELLDGEKTVNINITSPGDTPFGQTKPVNLSECPSSYQHNSPQEKQLLVIADNFSSQYSHIFPNRKPLFLCPLNECGVKKFVSTTLRSTMLPYSGLYDWDNCASFVADHLVLQALDPPIEPPRRLISPTLLLETQTGTCFDISTLLCSLLLGAGYDAYCVTGYAVREMCLLDQSRQECPLLVGEVEVKVEGTSAEDERQVRKYAVKPPRELRSNFERAQQERKEQEARAEVLRSQQEAQRLQEELERPPPDPLQGQMLHCWVLVLAGKREIRDHFFIDPLTGKGYALGDESFLGVEALWNQHNYWVNMQDCGRGCSDMEYNLGDTTMWESVLFRITEKEEEEELEEEEEWSEEPKPFEMPRSWVDTIALSKQDLERRWPGGSRSTQYRKAKLEQFTPYLLPDGLVTRLTTYTDLECEEVDVVREWFQNRLDHLEERELQRATNVTIERFSPGCKLKLKTHSYVSLAPGTVRRMDFHSRACPDGLLRRVESPGQMEETFDHRDDLLYSRHVFYARSPEGGSEEPGGRPLERVVERFHRDAAKAAREDVAERVFLFAEGSIEVTFHLEDDRIIPVRRSFVKPRVLPDGQRAESWRPGMVTGYQGDPHEDPPKNVYLYEMLTALMDEEEKVALQIKHSETEVREILATREREERNPELRISIYDTARNEKVQRYREDMIRAQEESQKQVKKEIDLLAPFLARLGDPEVLSSQQAQKVLEDCLANQRMRMIEQDKILQARYDKETQALQHEQQRYQINQLNMSKEEEERYHAYCSETVFKIGVIKQRQSRHKEITPQKHLALKEKLIRDPRLAPHL</sequence>
<proteinExistence type="inferred from homology"/>
<evidence type="ECO:0000256" key="1">
    <source>
        <dbReference type="ARBA" id="ARBA00004611"/>
    </source>
</evidence>
<evidence type="ECO:0000256" key="13">
    <source>
        <dbReference type="ARBA" id="ARBA00031733"/>
    </source>
</evidence>
<evidence type="ECO:0000256" key="14">
    <source>
        <dbReference type="SAM" id="Coils"/>
    </source>
</evidence>
<dbReference type="SUPFAM" id="SSF54001">
    <property type="entry name" value="Cysteine proteinases"/>
    <property type="match status" value="1"/>
</dbReference>
<reference evidence="19" key="1">
    <citation type="submission" date="2025-08" db="UniProtKB">
        <authorList>
            <consortium name="Ensembl"/>
        </authorList>
    </citation>
    <scope>IDENTIFICATION</scope>
</reference>
<keyword evidence="7" id="KW-0744">Spermatogenesis</keyword>
<evidence type="ECO:0000256" key="6">
    <source>
        <dbReference type="ARBA" id="ARBA00022846"/>
    </source>
</evidence>
<evidence type="ECO:0000256" key="10">
    <source>
        <dbReference type="ARBA" id="ARBA00023212"/>
    </source>
</evidence>
<dbReference type="AlphaFoldDB" id="A0A8C5F3Y9"/>
<dbReference type="Proteomes" id="UP000694546">
    <property type="component" value="Chromosome 9"/>
</dbReference>
<keyword evidence="8 14" id="KW-0175">Coiled coil</keyword>
<evidence type="ECO:0000259" key="16">
    <source>
        <dbReference type="Pfam" id="PF24656"/>
    </source>
</evidence>
<evidence type="ECO:0000259" key="17">
    <source>
        <dbReference type="Pfam" id="PF24667"/>
    </source>
</evidence>
<dbReference type="Ensembl" id="ENSGMOT00000002020.2">
    <property type="protein sequence ID" value="ENSGMOP00000001957.2"/>
    <property type="gene ID" value="ENSGMOG00000001826.2"/>
</dbReference>
<evidence type="ECO:0000256" key="15">
    <source>
        <dbReference type="SAM" id="MobiDB-lite"/>
    </source>
</evidence>
<evidence type="ECO:0000259" key="18">
    <source>
        <dbReference type="Pfam" id="PF24671"/>
    </source>
</evidence>
<dbReference type="InterPro" id="IPR038765">
    <property type="entry name" value="Papain-like_cys_pep_sf"/>
</dbReference>
<keyword evidence="4" id="KW-0963">Cytoplasm</keyword>
<dbReference type="Pfam" id="PF24671">
    <property type="entry name" value="DRC7_C"/>
    <property type="match status" value="1"/>
</dbReference>
<keyword evidence="20" id="KW-1185">Reference proteome</keyword>
<reference evidence="19" key="2">
    <citation type="submission" date="2025-09" db="UniProtKB">
        <authorList>
            <consortium name="Ensembl"/>
        </authorList>
    </citation>
    <scope>IDENTIFICATION</scope>
</reference>
<comment type="subcellular location">
    <subcellularLocation>
        <location evidence="1">Cytoplasm</location>
        <location evidence="1">Cytoskeleton</location>
        <location evidence="1">Flagellum axoneme</location>
    </subcellularLocation>
</comment>
<evidence type="ECO:0000313" key="19">
    <source>
        <dbReference type="Ensembl" id="ENSGMOP00000001957.2"/>
    </source>
</evidence>
<dbReference type="GO" id="GO:0007283">
    <property type="term" value="P:spermatogenesis"/>
    <property type="evidence" value="ECO:0007669"/>
    <property type="project" value="UniProtKB-KW"/>
</dbReference>